<comment type="caution">
    <text evidence="1">The sequence shown here is derived from an EMBL/GenBank/DDBJ whole genome shotgun (WGS) entry which is preliminary data.</text>
</comment>
<protein>
    <submittedName>
        <fullName evidence="1">Uncharacterized protein</fullName>
    </submittedName>
</protein>
<feature type="non-terminal residue" evidence="1">
    <location>
        <position position="47"/>
    </location>
</feature>
<keyword evidence="2" id="KW-1185">Reference proteome</keyword>
<sequence length="47" mass="5387">MLWREQSTFGRKPNLPENYGDPLQLIYEDSCDLRLGTKVARVSKACS</sequence>
<gene>
    <name evidence="1" type="ORF">AVEN_6351_1</name>
</gene>
<dbReference type="AlphaFoldDB" id="A0A4Y2HVX6"/>
<evidence type="ECO:0000313" key="1">
    <source>
        <dbReference type="EMBL" id="GBM69116.1"/>
    </source>
</evidence>
<organism evidence="1 2">
    <name type="scientific">Araneus ventricosus</name>
    <name type="common">Orbweaver spider</name>
    <name type="synonym">Epeira ventricosa</name>
    <dbReference type="NCBI Taxonomy" id="182803"/>
    <lineage>
        <taxon>Eukaryota</taxon>
        <taxon>Metazoa</taxon>
        <taxon>Ecdysozoa</taxon>
        <taxon>Arthropoda</taxon>
        <taxon>Chelicerata</taxon>
        <taxon>Arachnida</taxon>
        <taxon>Araneae</taxon>
        <taxon>Araneomorphae</taxon>
        <taxon>Entelegynae</taxon>
        <taxon>Araneoidea</taxon>
        <taxon>Araneidae</taxon>
        <taxon>Araneus</taxon>
    </lineage>
</organism>
<proteinExistence type="predicted"/>
<dbReference type="EMBL" id="BGPR01002180">
    <property type="protein sequence ID" value="GBM69116.1"/>
    <property type="molecule type" value="Genomic_DNA"/>
</dbReference>
<dbReference type="Proteomes" id="UP000499080">
    <property type="component" value="Unassembled WGS sequence"/>
</dbReference>
<accession>A0A4Y2HVX6</accession>
<name>A0A4Y2HVX6_ARAVE</name>
<reference evidence="1 2" key="1">
    <citation type="journal article" date="2019" name="Sci. Rep.">
        <title>Orb-weaving spider Araneus ventricosus genome elucidates the spidroin gene catalogue.</title>
        <authorList>
            <person name="Kono N."/>
            <person name="Nakamura H."/>
            <person name="Ohtoshi R."/>
            <person name="Moran D.A.P."/>
            <person name="Shinohara A."/>
            <person name="Yoshida Y."/>
            <person name="Fujiwara M."/>
            <person name="Mori M."/>
            <person name="Tomita M."/>
            <person name="Arakawa K."/>
        </authorList>
    </citation>
    <scope>NUCLEOTIDE SEQUENCE [LARGE SCALE GENOMIC DNA]</scope>
</reference>
<evidence type="ECO:0000313" key="2">
    <source>
        <dbReference type="Proteomes" id="UP000499080"/>
    </source>
</evidence>